<evidence type="ECO:0000256" key="3">
    <source>
        <dbReference type="ARBA" id="ARBA00023180"/>
    </source>
</evidence>
<comment type="similarity">
    <text evidence="1">Belongs to the glycosyl hydrolase 5 (cellulase A) family.</text>
</comment>
<dbReference type="PANTHER" id="PTHR31297">
    <property type="entry name" value="GLUCAN ENDO-1,6-BETA-GLUCOSIDASE B"/>
    <property type="match status" value="1"/>
</dbReference>
<protein>
    <recommendedName>
        <fullName evidence="7">glucan 1,3-beta-glucosidase</fullName>
        <ecNumber evidence="7">3.2.1.58</ecNumber>
    </recommendedName>
</protein>
<dbReference type="EC" id="3.2.1.58" evidence="7"/>
<dbReference type="GO" id="GO:0005576">
    <property type="term" value="C:extracellular region"/>
    <property type="evidence" value="ECO:0007669"/>
    <property type="project" value="TreeGrafter"/>
</dbReference>
<dbReference type="EMBL" id="MCFF01000008">
    <property type="protein sequence ID" value="ORZ24927.1"/>
    <property type="molecule type" value="Genomic_DNA"/>
</dbReference>
<dbReference type="GO" id="GO:0009986">
    <property type="term" value="C:cell surface"/>
    <property type="evidence" value="ECO:0007669"/>
    <property type="project" value="TreeGrafter"/>
</dbReference>
<name>A0A1Y2GXE9_9FUNG</name>
<keyword evidence="8" id="KW-0812">Transmembrane</keyword>
<evidence type="ECO:0000256" key="2">
    <source>
        <dbReference type="ARBA" id="ARBA00022801"/>
    </source>
</evidence>
<dbReference type="InParanoid" id="A0A1Y2GXE9"/>
<keyword evidence="8" id="KW-1133">Transmembrane helix</keyword>
<proteinExistence type="inferred from homology"/>
<evidence type="ECO:0000313" key="9">
    <source>
        <dbReference type="EMBL" id="ORZ24927.1"/>
    </source>
</evidence>
<keyword evidence="8" id="KW-0472">Membrane</keyword>
<gene>
    <name evidence="9" type="ORF">BCR41DRAFT_420170</name>
</gene>
<dbReference type="STRING" id="64571.A0A1Y2GXE9"/>
<dbReference type="SUPFAM" id="SSF51445">
    <property type="entry name" value="(Trans)glycosidases"/>
    <property type="match status" value="1"/>
</dbReference>
<dbReference type="AlphaFoldDB" id="A0A1Y2GXE9"/>
<dbReference type="GO" id="GO:0009251">
    <property type="term" value="P:glucan catabolic process"/>
    <property type="evidence" value="ECO:0007669"/>
    <property type="project" value="TreeGrafter"/>
</dbReference>
<keyword evidence="3" id="KW-0325">Glycoprotein</keyword>
<evidence type="ECO:0000256" key="5">
    <source>
        <dbReference type="ARBA" id="ARBA00023316"/>
    </source>
</evidence>
<evidence type="ECO:0000256" key="7">
    <source>
        <dbReference type="ARBA" id="ARBA00038929"/>
    </source>
</evidence>
<sequence>MGTEQYHQRSCVRRHQGKIAFLKLLVIATAVAVLLALITSWEKKQNQEAGVNIGGWLVLEASITPSLFNPYISKGVVDEYTLCKHLGQEGAKALLEKHYTSWVSEETFIRIRGLGLNHVRIPIGFWALGTLSADEPYVPSVLWNYLLRAIEWARRYGIRVMVELHAAPGSQNAWNHSGRSGQINWINGTGGAVNAQRTLTYLQQMALDVFRTATGIGKGPLAIIHDGFLGLCTWNGFLAGADRLMMDTHQYIMFDDGLLRMNQTRQLQFACQLWSTDVATSVRAFGPTMVSEFSVAANDCATYLNGIDMGYRWDGTFDGAPPVLPNSTCTNDNAATTLAASSLSSQSPPANKLTGFTLALMAVAAAEAGCRTIALNGAPFVIATFSDTACYNENFRINYKNDGACFDIRSSKSFIFESALNYNNEHLCRIRLYSDNGCGNQFGTSLGHWMKETVSQPIESIRVSCRGEPYF</sequence>
<evidence type="ECO:0000256" key="1">
    <source>
        <dbReference type="ARBA" id="ARBA00005641"/>
    </source>
</evidence>
<organism evidence="9 10">
    <name type="scientific">Lobosporangium transversale</name>
    <dbReference type="NCBI Taxonomy" id="64571"/>
    <lineage>
        <taxon>Eukaryota</taxon>
        <taxon>Fungi</taxon>
        <taxon>Fungi incertae sedis</taxon>
        <taxon>Mucoromycota</taxon>
        <taxon>Mortierellomycotina</taxon>
        <taxon>Mortierellomycetes</taxon>
        <taxon>Mortierellales</taxon>
        <taxon>Mortierellaceae</taxon>
        <taxon>Lobosporangium</taxon>
    </lineage>
</organism>
<dbReference type="RefSeq" id="XP_021883908.1">
    <property type="nucleotide sequence ID" value="XM_022029858.1"/>
</dbReference>
<keyword evidence="10" id="KW-1185">Reference proteome</keyword>
<reference evidence="9 10" key="1">
    <citation type="submission" date="2016-07" db="EMBL/GenBank/DDBJ databases">
        <title>Pervasive Adenine N6-methylation of Active Genes in Fungi.</title>
        <authorList>
            <consortium name="DOE Joint Genome Institute"/>
            <person name="Mondo S.J."/>
            <person name="Dannebaum R.O."/>
            <person name="Kuo R.C."/>
            <person name="Labutti K."/>
            <person name="Haridas S."/>
            <person name="Kuo A."/>
            <person name="Salamov A."/>
            <person name="Ahrendt S.R."/>
            <person name="Lipzen A."/>
            <person name="Sullivan W."/>
            <person name="Andreopoulos W.B."/>
            <person name="Clum A."/>
            <person name="Lindquist E."/>
            <person name="Daum C."/>
            <person name="Ramamoorthy G.K."/>
            <person name="Gryganskyi A."/>
            <person name="Culley D."/>
            <person name="Magnuson J.K."/>
            <person name="James T.Y."/>
            <person name="O'Malley M.A."/>
            <person name="Stajich J.E."/>
            <person name="Spatafora J.W."/>
            <person name="Visel A."/>
            <person name="Grigoriev I.V."/>
        </authorList>
    </citation>
    <scope>NUCLEOTIDE SEQUENCE [LARGE SCALE GENOMIC DNA]</scope>
    <source>
        <strain evidence="9 10">NRRL 3116</strain>
    </source>
</reference>
<dbReference type="Gene3D" id="3.20.20.80">
    <property type="entry name" value="Glycosidases"/>
    <property type="match status" value="2"/>
</dbReference>
<comment type="catalytic activity">
    <reaction evidence="6">
        <text>Successive hydrolysis of beta-D-glucose units from the non-reducing ends of (1-&gt;3)-beta-D-glucans, releasing alpha-glucose.</text>
        <dbReference type="EC" id="3.2.1.58"/>
    </reaction>
</comment>
<dbReference type="InterPro" id="IPR050386">
    <property type="entry name" value="Glycosyl_hydrolase_5"/>
</dbReference>
<dbReference type="GO" id="GO:0071555">
    <property type="term" value="P:cell wall organization"/>
    <property type="evidence" value="ECO:0007669"/>
    <property type="project" value="UniProtKB-KW"/>
</dbReference>
<dbReference type="PANTHER" id="PTHR31297:SF34">
    <property type="entry name" value="GLUCAN 1,3-BETA-GLUCOSIDASE 2"/>
    <property type="match status" value="1"/>
</dbReference>
<dbReference type="InterPro" id="IPR017853">
    <property type="entry name" value="GH"/>
</dbReference>
<dbReference type="OrthoDB" id="62120at2759"/>
<dbReference type="GeneID" id="33571701"/>
<keyword evidence="5" id="KW-0961">Cell wall biogenesis/degradation</keyword>
<comment type="caution">
    <text evidence="9">The sequence shown here is derived from an EMBL/GenBank/DDBJ whole genome shotgun (WGS) entry which is preliminary data.</text>
</comment>
<evidence type="ECO:0000313" key="10">
    <source>
        <dbReference type="Proteomes" id="UP000193648"/>
    </source>
</evidence>
<keyword evidence="2 9" id="KW-0378">Hydrolase</keyword>
<evidence type="ECO:0000256" key="8">
    <source>
        <dbReference type="SAM" id="Phobius"/>
    </source>
</evidence>
<keyword evidence="4" id="KW-0326">Glycosidase</keyword>
<evidence type="ECO:0000256" key="6">
    <source>
        <dbReference type="ARBA" id="ARBA00036824"/>
    </source>
</evidence>
<dbReference type="GO" id="GO:0004338">
    <property type="term" value="F:glucan exo-1,3-beta-glucosidase activity"/>
    <property type="evidence" value="ECO:0007669"/>
    <property type="project" value="UniProtKB-EC"/>
</dbReference>
<evidence type="ECO:0000256" key="4">
    <source>
        <dbReference type="ARBA" id="ARBA00023295"/>
    </source>
</evidence>
<dbReference type="Proteomes" id="UP000193648">
    <property type="component" value="Unassembled WGS sequence"/>
</dbReference>
<accession>A0A1Y2GXE9</accession>
<feature type="transmembrane region" description="Helical" evidence="8">
    <location>
        <begin position="21"/>
        <end position="41"/>
    </location>
</feature>